<sequence>MEGEADMRVLELLGLIVVPLATYYGIVRGMRWRIFVPVMLALIGVLFFVDDDLPVWLVVWYNADLIAILVMQRVLHRPGPVDRRMEKIWATMPPVEAGKEKVERDLQTLSREPGLRWICLDLDEDGDLLVAAKANRRSIQGRFRIAGECPHCVLESLLASFTAVELVDQIAFYRTETSADRGCAAYLYFDRSAGTVRTDVAHSGRLAADETEGCTVHAVST</sequence>
<organism evidence="2 3">
    <name type="scientific">Streptomyces glomeratus</name>
    <dbReference type="NCBI Taxonomy" id="284452"/>
    <lineage>
        <taxon>Bacteria</taxon>
        <taxon>Bacillati</taxon>
        <taxon>Actinomycetota</taxon>
        <taxon>Actinomycetes</taxon>
        <taxon>Kitasatosporales</taxon>
        <taxon>Streptomycetaceae</taxon>
        <taxon>Streptomyces</taxon>
    </lineage>
</organism>
<keyword evidence="3" id="KW-1185">Reference proteome</keyword>
<feature type="transmembrane region" description="Helical" evidence="1">
    <location>
        <begin position="6"/>
        <end position="25"/>
    </location>
</feature>
<evidence type="ECO:0000256" key="1">
    <source>
        <dbReference type="SAM" id="Phobius"/>
    </source>
</evidence>
<proteinExistence type="predicted"/>
<keyword evidence="1" id="KW-0472">Membrane</keyword>
<feature type="transmembrane region" description="Helical" evidence="1">
    <location>
        <begin position="55"/>
        <end position="75"/>
    </location>
</feature>
<keyword evidence="1" id="KW-1133">Transmembrane helix</keyword>
<comment type="caution">
    <text evidence="2">The sequence shown here is derived from an EMBL/GenBank/DDBJ whole genome shotgun (WGS) entry which is preliminary data.</text>
</comment>
<dbReference type="EMBL" id="BAAAUF010000082">
    <property type="protein sequence ID" value="GAA3074479.1"/>
    <property type="molecule type" value="Genomic_DNA"/>
</dbReference>
<name>A0ABP6M337_9ACTN</name>
<accession>A0ABP6M337</accession>
<feature type="transmembrane region" description="Helical" evidence="1">
    <location>
        <begin position="32"/>
        <end position="49"/>
    </location>
</feature>
<evidence type="ECO:0000313" key="3">
    <source>
        <dbReference type="Proteomes" id="UP001501532"/>
    </source>
</evidence>
<protein>
    <submittedName>
        <fullName evidence="2">Uncharacterized protein</fullName>
    </submittedName>
</protein>
<keyword evidence="1" id="KW-0812">Transmembrane</keyword>
<dbReference type="Proteomes" id="UP001501532">
    <property type="component" value="Unassembled WGS sequence"/>
</dbReference>
<evidence type="ECO:0000313" key="2">
    <source>
        <dbReference type="EMBL" id="GAA3074479.1"/>
    </source>
</evidence>
<reference evidence="3" key="1">
    <citation type="journal article" date="2019" name="Int. J. Syst. Evol. Microbiol.">
        <title>The Global Catalogue of Microorganisms (GCM) 10K type strain sequencing project: providing services to taxonomists for standard genome sequencing and annotation.</title>
        <authorList>
            <consortium name="The Broad Institute Genomics Platform"/>
            <consortium name="The Broad Institute Genome Sequencing Center for Infectious Disease"/>
            <person name="Wu L."/>
            <person name="Ma J."/>
        </authorList>
    </citation>
    <scope>NUCLEOTIDE SEQUENCE [LARGE SCALE GENOMIC DNA]</scope>
    <source>
        <strain evidence="3">JCM 9091</strain>
    </source>
</reference>
<gene>
    <name evidence="2" type="ORF">GCM10010448_66220</name>
</gene>